<protein>
    <submittedName>
        <fullName evidence="1">Uncharacterized protein</fullName>
    </submittedName>
</protein>
<reference evidence="1 2" key="1">
    <citation type="submission" date="2021-01" db="EMBL/GenBank/DDBJ databases">
        <title>Whole genome shotgun sequence of Planotetraspora mira NBRC 15435.</title>
        <authorList>
            <person name="Komaki H."/>
            <person name="Tamura T."/>
        </authorList>
    </citation>
    <scope>NUCLEOTIDE SEQUENCE [LARGE SCALE GENOMIC DNA]</scope>
    <source>
        <strain evidence="1 2">NBRC 15435</strain>
    </source>
</reference>
<organism evidence="1 2">
    <name type="scientific">Planotetraspora mira</name>
    <dbReference type="NCBI Taxonomy" id="58121"/>
    <lineage>
        <taxon>Bacteria</taxon>
        <taxon>Bacillati</taxon>
        <taxon>Actinomycetota</taxon>
        <taxon>Actinomycetes</taxon>
        <taxon>Streptosporangiales</taxon>
        <taxon>Streptosporangiaceae</taxon>
        <taxon>Planotetraspora</taxon>
    </lineage>
</organism>
<keyword evidence="2" id="KW-1185">Reference proteome</keyword>
<sequence>MRVQGPTDTLATIIRHGRSRGPYLDISAATQSRPLRPTLAADPFGRRVRSTLRGLRKAPDRLASRDLADLLVQKVVPPDDGVRAVAAGPQVAAIPGVSVMFME</sequence>
<evidence type="ECO:0000313" key="1">
    <source>
        <dbReference type="EMBL" id="GII27839.1"/>
    </source>
</evidence>
<evidence type="ECO:0000313" key="2">
    <source>
        <dbReference type="Proteomes" id="UP000650628"/>
    </source>
</evidence>
<dbReference type="EMBL" id="BOOO01000005">
    <property type="protein sequence ID" value="GII27839.1"/>
    <property type="molecule type" value="Genomic_DNA"/>
</dbReference>
<dbReference type="AlphaFoldDB" id="A0A8J3TNN3"/>
<dbReference type="Proteomes" id="UP000650628">
    <property type="component" value="Unassembled WGS sequence"/>
</dbReference>
<name>A0A8J3TNN3_9ACTN</name>
<comment type="caution">
    <text evidence="1">The sequence shown here is derived from an EMBL/GenBank/DDBJ whole genome shotgun (WGS) entry which is preliminary data.</text>
</comment>
<proteinExistence type="predicted"/>
<gene>
    <name evidence="1" type="ORF">Pmi06nite_12810</name>
</gene>
<accession>A0A8J3TNN3</accession>